<comment type="caution">
    <text evidence="2">The sequence shown here is derived from an EMBL/GenBank/DDBJ whole genome shotgun (WGS) entry which is preliminary data.</text>
</comment>
<keyword evidence="1" id="KW-0472">Membrane</keyword>
<dbReference type="Proteomes" id="UP001055125">
    <property type="component" value="Unassembled WGS sequence"/>
</dbReference>
<gene>
    <name evidence="2" type="ORF">OCOJLMKI_4963</name>
</gene>
<dbReference type="EMBL" id="BPQP01000105">
    <property type="protein sequence ID" value="GJD97730.1"/>
    <property type="molecule type" value="Genomic_DNA"/>
</dbReference>
<sequence length="157" mass="17108">MEAFVCRSQALDGGGVVRRAAAGAVTPLVRFVEWLFGPRIPGLDFGMCLFALGWGYLMVTKPQLFDKGSWAGMQWLPDPVWIAFFTALTLMHALGWLLPRRRALRVAALLLSAWVWITIAGSFLRVDLTPGVFVYSIIGFGALCGAIYVSGLSRNGG</sequence>
<name>A0ABQ4S3M6_9HYPH</name>
<keyword evidence="3" id="KW-1185">Reference proteome</keyword>
<keyword evidence="1" id="KW-0812">Transmembrane</keyword>
<accession>A0ABQ4S3M6</accession>
<proteinExistence type="predicted"/>
<evidence type="ECO:0000313" key="2">
    <source>
        <dbReference type="EMBL" id="GJD97730.1"/>
    </source>
</evidence>
<protein>
    <submittedName>
        <fullName evidence="2">Uncharacterized protein</fullName>
    </submittedName>
</protein>
<feature type="transmembrane region" description="Helical" evidence="1">
    <location>
        <begin position="79"/>
        <end position="99"/>
    </location>
</feature>
<feature type="transmembrane region" description="Helical" evidence="1">
    <location>
        <begin position="132"/>
        <end position="152"/>
    </location>
</feature>
<keyword evidence="1" id="KW-1133">Transmembrane helix</keyword>
<reference evidence="2" key="2">
    <citation type="submission" date="2021-08" db="EMBL/GenBank/DDBJ databases">
        <authorList>
            <person name="Tani A."/>
            <person name="Ola A."/>
            <person name="Ogura Y."/>
            <person name="Katsura K."/>
            <person name="Hayashi T."/>
        </authorList>
    </citation>
    <scope>NUCLEOTIDE SEQUENCE</scope>
    <source>
        <strain evidence="2">DSM 19015</strain>
    </source>
</reference>
<organism evidence="2 3">
    <name type="scientific">Methylobacterium iners</name>
    <dbReference type="NCBI Taxonomy" id="418707"/>
    <lineage>
        <taxon>Bacteria</taxon>
        <taxon>Pseudomonadati</taxon>
        <taxon>Pseudomonadota</taxon>
        <taxon>Alphaproteobacteria</taxon>
        <taxon>Hyphomicrobiales</taxon>
        <taxon>Methylobacteriaceae</taxon>
        <taxon>Methylobacterium</taxon>
    </lineage>
</organism>
<evidence type="ECO:0000256" key="1">
    <source>
        <dbReference type="SAM" id="Phobius"/>
    </source>
</evidence>
<evidence type="ECO:0000313" key="3">
    <source>
        <dbReference type="Proteomes" id="UP001055125"/>
    </source>
</evidence>
<reference evidence="2" key="1">
    <citation type="journal article" date="2021" name="Front. Microbiol.">
        <title>Comprehensive Comparative Genomics and Phenotyping of Methylobacterium Species.</title>
        <authorList>
            <person name="Alessa O."/>
            <person name="Ogura Y."/>
            <person name="Fujitani Y."/>
            <person name="Takami H."/>
            <person name="Hayashi T."/>
            <person name="Sahin N."/>
            <person name="Tani A."/>
        </authorList>
    </citation>
    <scope>NUCLEOTIDE SEQUENCE</scope>
    <source>
        <strain evidence="2">DSM 19015</strain>
    </source>
</reference>
<feature type="transmembrane region" description="Helical" evidence="1">
    <location>
        <begin position="40"/>
        <end position="59"/>
    </location>
</feature>
<feature type="transmembrane region" description="Helical" evidence="1">
    <location>
        <begin position="106"/>
        <end position="126"/>
    </location>
</feature>